<name>A0A4D6NLW1_VIGUN</name>
<dbReference type="PANTHER" id="PTHR43056">
    <property type="entry name" value="PEPTIDASE S9 PROLYL OLIGOPEPTIDASE"/>
    <property type="match status" value="1"/>
</dbReference>
<gene>
    <name evidence="1" type="ORF">DEO72_LG11g919</name>
</gene>
<evidence type="ECO:0000313" key="1">
    <source>
        <dbReference type="EMBL" id="QCE13921.1"/>
    </source>
</evidence>
<organism evidence="1 2">
    <name type="scientific">Vigna unguiculata</name>
    <name type="common">Cowpea</name>
    <dbReference type="NCBI Taxonomy" id="3917"/>
    <lineage>
        <taxon>Eukaryota</taxon>
        <taxon>Viridiplantae</taxon>
        <taxon>Streptophyta</taxon>
        <taxon>Embryophyta</taxon>
        <taxon>Tracheophyta</taxon>
        <taxon>Spermatophyta</taxon>
        <taxon>Magnoliopsida</taxon>
        <taxon>eudicotyledons</taxon>
        <taxon>Gunneridae</taxon>
        <taxon>Pentapetalae</taxon>
        <taxon>rosids</taxon>
        <taxon>fabids</taxon>
        <taxon>Fabales</taxon>
        <taxon>Fabaceae</taxon>
        <taxon>Papilionoideae</taxon>
        <taxon>50 kb inversion clade</taxon>
        <taxon>NPAAA clade</taxon>
        <taxon>indigoferoid/millettioid clade</taxon>
        <taxon>Phaseoleae</taxon>
        <taxon>Vigna</taxon>
    </lineage>
</organism>
<evidence type="ECO:0000313" key="2">
    <source>
        <dbReference type="Proteomes" id="UP000501690"/>
    </source>
</evidence>
<dbReference type="AlphaFoldDB" id="A0A4D6NLW1"/>
<dbReference type="PANTHER" id="PTHR43056:SF5">
    <property type="entry name" value="PEPTIDASE S9 PROLYL OLIGOPEPTIDASE CATALYTIC DOMAIN-CONTAINING PROTEIN"/>
    <property type="match status" value="1"/>
</dbReference>
<keyword evidence="2" id="KW-1185">Reference proteome</keyword>
<reference evidence="1 2" key="1">
    <citation type="submission" date="2019-04" db="EMBL/GenBank/DDBJ databases">
        <title>An improved genome assembly and genetic linkage map for asparagus bean, Vigna unguiculata ssp. sesquipedialis.</title>
        <authorList>
            <person name="Xia Q."/>
            <person name="Zhang R."/>
            <person name="Dong Y."/>
        </authorList>
    </citation>
    <scope>NUCLEOTIDE SEQUENCE [LARGE SCALE GENOMIC DNA]</scope>
    <source>
        <tissue evidence="1">Leaf</tissue>
    </source>
</reference>
<protein>
    <submittedName>
        <fullName evidence="1">S9C family peptidase</fullName>
    </submittedName>
</protein>
<sequence length="179" mass="20147">MGSKSSRDRTEFNGDDEVALHNQEAKLRFHYRAVSNQLGDERGSCVVVRKSFGCDFLGEEVIRGGKHQKKNDVADGKIRKALGDIGNLANAENLEGEAVDITPKEFGVRTLAQEYGGGAFTVSEDVVFFANYKDQRLYKRSIRSLGELFFITDRRNGFWNLHKWVILSLFMSKSKSCSV</sequence>
<dbReference type="EMBL" id="CP039355">
    <property type="protein sequence ID" value="QCE13921.1"/>
    <property type="molecule type" value="Genomic_DNA"/>
</dbReference>
<dbReference type="InterPro" id="IPR050585">
    <property type="entry name" value="Xaa-Pro_dipeptidyl-ppase/CocE"/>
</dbReference>
<accession>A0A4D6NLW1</accession>
<proteinExistence type="predicted"/>
<dbReference type="Proteomes" id="UP000501690">
    <property type="component" value="Linkage Group LG11"/>
</dbReference>